<dbReference type="InParanoid" id="A0A545AVS4"/>
<dbReference type="Proteomes" id="UP000317982">
    <property type="component" value="Unassembled WGS sequence"/>
</dbReference>
<dbReference type="PANTHER" id="PTHR31157">
    <property type="entry name" value="SCP DOMAIN-CONTAINING PROTEIN"/>
    <property type="match status" value="1"/>
</dbReference>
<feature type="compositionally biased region" description="Pro residues" evidence="1">
    <location>
        <begin position="183"/>
        <end position="197"/>
    </location>
</feature>
<feature type="region of interest" description="Disordered" evidence="1">
    <location>
        <begin position="271"/>
        <end position="295"/>
    </location>
</feature>
<keyword evidence="2" id="KW-0812">Transmembrane</keyword>
<evidence type="ECO:0000259" key="3">
    <source>
        <dbReference type="Pfam" id="PF00188"/>
    </source>
</evidence>
<protein>
    <recommendedName>
        <fullName evidence="3">SCP domain-containing protein</fullName>
    </recommendedName>
</protein>
<feature type="domain" description="SCP" evidence="3">
    <location>
        <begin position="315"/>
        <end position="382"/>
    </location>
</feature>
<proteinExistence type="predicted"/>
<dbReference type="Pfam" id="PF00188">
    <property type="entry name" value="CAP"/>
    <property type="match status" value="1"/>
</dbReference>
<dbReference type="EMBL" id="VIRS01000005">
    <property type="protein sequence ID" value="TQS45420.1"/>
    <property type="molecule type" value="Genomic_DNA"/>
</dbReference>
<feature type="transmembrane region" description="Helical" evidence="2">
    <location>
        <begin position="244"/>
        <end position="267"/>
    </location>
</feature>
<name>A0A545AVS4_9ACTN</name>
<feature type="compositionally biased region" description="Basic and acidic residues" evidence="1">
    <location>
        <begin position="75"/>
        <end position="117"/>
    </location>
</feature>
<feature type="region of interest" description="Disordered" evidence="1">
    <location>
        <begin position="1"/>
        <end position="238"/>
    </location>
</feature>
<keyword evidence="2" id="KW-1133">Transmembrane helix</keyword>
<dbReference type="RefSeq" id="WP_142704285.1">
    <property type="nucleotide sequence ID" value="NZ_VIRS01000005.1"/>
</dbReference>
<feature type="compositionally biased region" description="Basic residues" evidence="1">
    <location>
        <begin position="222"/>
        <end position="238"/>
    </location>
</feature>
<comment type="caution">
    <text evidence="4">The sequence shown here is derived from an EMBL/GenBank/DDBJ whole genome shotgun (WGS) entry which is preliminary data.</text>
</comment>
<evidence type="ECO:0000256" key="1">
    <source>
        <dbReference type="SAM" id="MobiDB-lite"/>
    </source>
</evidence>
<dbReference type="PANTHER" id="PTHR31157:SF1">
    <property type="entry name" value="SCP DOMAIN-CONTAINING PROTEIN"/>
    <property type="match status" value="1"/>
</dbReference>
<accession>A0A545AVS4</accession>
<evidence type="ECO:0000313" key="4">
    <source>
        <dbReference type="EMBL" id="TQS45420.1"/>
    </source>
</evidence>
<dbReference type="OrthoDB" id="5183789at2"/>
<organism evidence="4 5">
    <name type="scientific">Cryptosporangium phraense</name>
    <dbReference type="NCBI Taxonomy" id="2593070"/>
    <lineage>
        <taxon>Bacteria</taxon>
        <taxon>Bacillati</taxon>
        <taxon>Actinomycetota</taxon>
        <taxon>Actinomycetes</taxon>
        <taxon>Cryptosporangiales</taxon>
        <taxon>Cryptosporangiaceae</taxon>
        <taxon>Cryptosporangium</taxon>
    </lineage>
</organism>
<dbReference type="InterPro" id="IPR014044">
    <property type="entry name" value="CAP_dom"/>
</dbReference>
<keyword evidence="5" id="KW-1185">Reference proteome</keyword>
<dbReference type="InterPro" id="IPR035940">
    <property type="entry name" value="CAP_sf"/>
</dbReference>
<dbReference type="Gene3D" id="3.40.33.10">
    <property type="entry name" value="CAP"/>
    <property type="match status" value="1"/>
</dbReference>
<gene>
    <name evidence="4" type="ORF">FL583_10080</name>
</gene>
<reference evidence="4 5" key="1">
    <citation type="submission" date="2019-07" db="EMBL/GenBank/DDBJ databases">
        <title>Cryptosporangium phraense sp. nov., isolated from plant litter.</title>
        <authorList>
            <person name="Suriyachadkun C."/>
        </authorList>
    </citation>
    <scope>NUCLEOTIDE SEQUENCE [LARGE SCALE GENOMIC DNA]</scope>
    <source>
        <strain evidence="4 5">A-T 5661</strain>
    </source>
</reference>
<feature type="compositionally biased region" description="Low complexity" evidence="1">
    <location>
        <begin position="276"/>
        <end position="288"/>
    </location>
</feature>
<keyword evidence="2" id="KW-0472">Membrane</keyword>
<evidence type="ECO:0000256" key="2">
    <source>
        <dbReference type="SAM" id="Phobius"/>
    </source>
</evidence>
<sequence>MDGTIELPRTMPGQSSGVYTVGRLGGAHRRSDRKGERPTGRASVPGAGSGRDDEWTSIWPDDTPTVQRPSPLRPPMDDRRGYGPEDRRGYEPDDRRGYEADERRGYDHGASGYDHRAPSGYDRGPSGYDNGPAGYDRGPSGYDRGPSGYDRGLSATDTGTWDTIRPDGYPVSGTRSGSGARPMPMPRPTSVPHPTSGPRPTSGVRPTSGSRAESVAAESGRRGRGGSRRRPSRPMRYTGARRKFSSWAPLGGGVLMLALVLGATMLAESDRYTGTSSAPPASAPAAAAQEPPSENADVAAANSVAAAINKELDDLGCGRVKVDQTLVTAAGTQVEDMLDRGYFSTTGPDGGTSIQRAQKAGYKGTKVAESVVSGAGNPAEAAQAAFPVDPKKQPAGSVKVVSGGPLTCGWTAVGAEARMNDKSVAYWSIVLGQ</sequence>
<evidence type="ECO:0000313" key="5">
    <source>
        <dbReference type="Proteomes" id="UP000317982"/>
    </source>
</evidence>
<dbReference type="AlphaFoldDB" id="A0A545AVS4"/>